<comment type="caution">
    <text evidence="2">The sequence shown here is derived from an EMBL/GenBank/DDBJ whole genome shotgun (WGS) entry which is preliminary data.</text>
</comment>
<dbReference type="EMBL" id="JAGTTL010000025">
    <property type="protein sequence ID" value="KAK6302708.1"/>
    <property type="molecule type" value="Genomic_DNA"/>
</dbReference>
<feature type="non-terminal residue" evidence="2">
    <location>
        <position position="1"/>
    </location>
</feature>
<keyword evidence="1" id="KW-0812">Transmembrane</keyword>
<protein>
    <submittedName>
        <fullName evidence="2">Uncharacterized protein</fullName>
    </submittedName>
</protein>
<evidence type="ECO:0000313" key="2">
    <source>
        <dbReference type="EMBL" id="KAK6302708.1"/>
    </source>
</evidence>
<dbReference type="AlphaFoldDB" id="A0AAN8L2Z9"/>
<accession>A0AAN8L2Z9</accession>
<feature type="transmembrane region" description="Helical" evidence="1">
    <location>
        <begin position="114"/>
        <end position="140"/>
    </location>
</feature>
<evidence type="ECO:0000256" key="1">
    <source>
        <dbReference type="SAM" id="Phobius"/>
    </source>
</evidence>
<keyword evidence="1" id="KW-0472">Membrane</keyword>
<dbReference type="SUPFAM" id="SSF58069">
    <property type="entry name" value="Virus ectodomain"/>
    <property type="match status" value="1"/>
</dbReference>
<keyword evidence="1" id="KW-1133">Transmembrane helix</keyword>
<name>A0AAN8L2Z9_9TELE</name>
<dbReference type="Proteomes" id="UP001356427">
    <property type="component" value="Unassembled WGS sequence"/>
</dbReference>
<proteinExistence type="predicted"/>
<gene>
    <name evidence="2" type="ORF">J4Q44_G00270630</name>
</gene>
<evidence type="ECO:0000313" key="3">
    <source>
        <dbReference type="Proteomes" id="UP001356427"/>
    </source>
</evidence>
<dbReference type="Gene3D" id="1.10.287.210">
    <property type="match status" value="1"/>
</dbReference>
<keyword evidence="3" id="KW-1185">Reference proteome</keyword>
<dbReference type="InterPro" id="IPR018154">
    <property type="entry name" value="TLV/ENV_coat_polyprotein"/>
</dbReference>
<dbReference type="PANTHER" id="PTHR10424">
    <property type="entry name" value="VIRAL ENVELOPE PROTEIN"/>
    <property type="match status" value="1"/>
</dbReference>
<sequence length="188" mass="20721">VTFLADHIDNITYTLQGFANETIRGFHLLSNAQRSHRLTLLKHDMALDYILARQGGLCLAMNLTGDDCYTLIPDSSDNITSVIDALKNIRDAFGRSEKAGWSAKSWLQDQLGPIGAVMVQILIAALIALCVMFCFCTLLLTFAKAMILRWVGVVMPGDNTQMPLLIVPDLDEDGRGGLDGLLMDKYPF</sequence>
<organism evidence="2 3">
    <name type="scientific">Coregonus suidteri</name>
    <dbReference type="NCBI Taxonomy" id="861788"/>
    <lineage>
        <taxon>Eukaryota</taxon>
        <taxon>Metazoa</taxon>
        <taxon>Chordata</taxon>
        <taxon>Craniata</taxon>
        <taxon>Vertebrata</taxon>
        <taxon>Euteleostomi</taxon>
        <taxon>Actinopterygii</taxon>
        <taxon>Neopterygii</taxon>
        <taxon>Teleostei</taxon>
        <taxon>Protacanthopterygii</taxon>
        <taxon>Salmoniformes</taxon>
        <taxon>Salmonidae</taxon>
        <taxon>Coregoninae</taxon>
        <taxon>Coregonus</taxon>
    </lineage>
</organism>
<reference evidence="2 3" key="1">
    <citation type="submission" date="2021-04" db="EMBL/GenBank/DDBJ databases">
        <authorList>
            <person name="De Guttry C."/>
            <person name="Zahm M."/>
            <person name="Klopp C."/>
            <person name="Cabau C."/>
            <person name="Louis A."/>
            <person name="Berthelot C."/>
            <person name="Parey E."/>
            <person name="Roest Crollius H."/>
            <person name="Montfort J."/>
            <person name="Robinson-Rechavi M."/>
            <person name="Bucao C."/>
            <person name="Bouchez O."/>
            <person name="Gislard M."/>
            <person name="Lluch J."/>
            <person name="Milhes M."/>
            <person name="Lampietro C."/>
            <person name="Lopez Roques C."/>
            <person name="Donnadieu C."/>
            <person name="Braasch I."/>
            <person name="Desvignes T."/>
            <person name="Postlethwait J."/>
            <person name="Bobe J."/>
            <person name="Wedekind C."/>
            <person name="Guiguen Y."/>
        </authorList>
    </citation>
    <scope>NUCLEOTIDE SEQUENCE [LARGE SCALE GENOMIC DNA]</scope>
    <source>
        <strain evidence="2">Cs_M1</strain>
        <tissue evidence="2">Blood</tissue>
    </source>
</reference>